<organism evidence="1 2">
    <name type="scientific">Sphaerodactylus townsendi</name>
    <dbReference type="NCBI Taxonomy" id="933632"/>
    <lineage>
        <taxon>Eukaryota</taxon>
        <taxon>Metazoa</taxon>
        <taxon>Chordata</taxon>
        <taxon>Craniata</taxon>
        <taxon>Vertebrata</taxon>
        <taxon>Euteleostomi</taxon>
        <taxon>Lepidosauria</taxon>
        <taxon>Squamata</taxon>
        <taxon>Bifurcata</taxon>
        <taxon>Gekkota</taxon>
        <taxon>Sphaerodactylidae</taxon>
        <taxon>Sphaerodactylus</taxon>
    </lineage>
</organism>
<gene>
    <name evidence="1" type="ORF">K3G42_033737</name>
</gene>
<sequence>MMAPQAKPPLAEQLAPRLSKEQKAKPLPFRLCCSEIAGTASQRVLWSRRQREARERAGGDDDGQSKIHTQSESNLWGLENDSLQTTFLILQWNSAFQMVSGGSLTFKHT</sequence>
<evidence type="ECO:0000313" key="1">
    <source>
        <dbReference type="EMBL" id="KAH8018158.1"/>
    </source>
</evidence>
<name>A0ACB8GEW8_9SAUR</name>
<evidence type="ECO:0000313" key="2">
    <source>
        <dbReference type="Proteomes" id="UP000827872"/>
    </source>
</evidence>
<protein>
    <submittedName>
        <fullName evidence="1">Uncharacterized protein</fullName>
    </submittedName>
</protein>
<proteinExistence type="predicted"/>
<reference evidence="1" key="1">
    <citation type="submission" date="2021-08" db="EMBL/GenBank/DDBJ databases">
        <title>The first chromosome-level gecko genome reveals the dynamic sex chromosomes of Neotropical dwarf geckos (Sphaerodactylidae: Sphaerodactylus).</title>
        <authorList>
            <person name="Pinto B.J."/>
            <person name="Keating S.E."/>
            <person name="Gamble T."/>
        </authorList>
    </citation>
    <scope>NUCLEOTIDE SEQUENCE</scope>
    <source>
        <strain evidence="1">TG3544</strain>
    </source>
</reference>
<accession>A0ACB8GEW8</accession>
<dbReference type="Proteomes" id="UP000827872">
    <property type="component" value="Linkage Group LG01"/>
</dbReference>
<keyword evidence="2" id="KW-1185">Reference proteome</keyword>
<dbReference type="EMBL" id="CM037614">
    <property type="protein sequence ID" value="KAH8018158.1"/>
    <property type="molecule type" value="Genomic_DNA"/>
</dbReference>
<comment type="caution">
    <text evidence="1">The sequence shown here is derived from an EMBL/GenBank/DDBJ whole genome shotgun (WGS) entry which is preliminary data.</text>
</comment>